<evidence type="ECO:0000313" key="3">
    <source>
        <dbReference type="Proteomes" id="UP000242699"/>
    </source>
</evidence>
<name>A0A2T2WST1_9FIRM</name>
<protein>
    <submittedName>
        <fullName evidence="2">Uncharacterized protein</fullName>
    </submittedName>
</protein>
<feature type="region of interest" description="Disordered" evidence="1">
    <location>
        <begin position="28"/>
        <end position="67"/>
    </location>
</feature>
<dbReference type="AlphaFoldDB" id="A0A2T2WST1"/>
<feature type="compositionally biased region" description="Low complexity" evidence="1">
    <location>
        <begin position="31"/>
        <end position="54"/>
    </location>
</feature>
<dbReference type="PROSITE" id="PS51257">
    <property type="entry name" value="PROKAR_LIPOPROTEIN"/>
    <property type="match status" value="1"/>
</dbReference>
<sequence>MKRHFLAVAGVTLGTLMLTGCGIHSPLTAQSHSSASSPSVPISQSAPVSSSNVAKQSPSASTSSTLTVSIPNTPTGLYVIEPGHLTPQYPGMIWSYTPIGDFSTLLAQHSTTLSQGAQAPDIALFNASRQVLLAVYPISRHHRLSLVHHHNQWIVQGTLPIGRYRIEYGELIRNNATAVQWEWVRLGSAQIVSTNAQGTFKTSPMSAPRVVGATNPGFAVFNQQSNALIGFLSPALSVVITHHP</sequence>
<organism evidence="2 3">
    <name type="scientific">Sulfobacillus benefaciens</name>
    <dbReference type="NCBI Taxonomy" id="453960"/>
    <lineage>
        <taxon>Bacteria</taxon>
        <taxon>Bacillati</taxon>
        <taxon>Bacillota</taxon>
        <taxon>Clostridia</taxon>
        <taxon>Eubacteriales</taxon>
        <taxon>Clostridiales Family XVII. Incertae Sedis</taxon>
        <taxon>Sulfobacillus</taxon>
    </lineage>
</organism>
<evidence type="ECO:0000313" key="2">
    <source>
        <dbReference type="EMBL" id="PSR25299.1"/>
    </source>
</evidence>
<dbReference type="EMBL" id="PXYT01000057">
    <property type="protein sequence ID" value="PSR25299.1"/>
    <property type="molecule type" value="Genomic_DNA"/>
</dbReference>
<feature type="compositionally biased region" description="Polar residues" evidence="1">
    <location>
        <begin position="55"/>
        <end position="67"/>
    </location>
</feature>
<evidence type="ECO:0000256" key="1">
    <source>
        <dbReference type="SAM" id="MobiDB-lite"/>
    </source>
</evidence>
<proteinExistence type="predicted"/>
<reference evidence="2 3" key="1">
    <citation type="journal article" date="2014" name="BMC Genomics">
        <title>Comparison of environmental and isolate Sulfobacillus genomes reveals diverse carbon, sulfur, nitrogen, and hydrogen metabolisms.</title>
        <authorList>
            <person name="Justice N.B."/>
            <person name="Norman A."/>
            <person name="Brown C.T."/>
            <person name="Singh A."/>
            <person name="Thomas B.C."/>
            <person name="Banfield J.F."/>
        </authorList>
    </citation>
    <scope>NUCLEOTIDE SEQUENCE [LARGE SCALE GENOMIC DNA]</scope>
    <source>
        <strain evidence="2">AMDSBA1</strain>
    </source>
</reference>
<gene>
    <name evidence="2" type="ORF">C7B43_17185</name>
</gene>
<accession>A0A2T2WST1</accession>
<dbReference type="Proteomes" id="UP000242699">
    <property type="component" value="Unassembled WGS sequence"/>
</dbReference>
<comment type="caution">
    <text evidence="2">The sequence shown here is derived from an EMBL/GenBank/DDBJ whole genome shotgun (WGS) entry which is preliminary data.</text>
</comment>